<dbReference type="InterPro" id="IPR012310">
    <property type="entry name" value="DNA_ligase_ATP-dep_cent"/>
</dbReference>
<dbReference type="PANTHER" id="PTHR47810:SF1">
    <property type="entry name" value="DNA LIGASE B"/>
    <property type="match status" value="1"/>
</dbReference>
<dbReference type="PANTHER" id="PTHR47810">
    <property type="entry name" value="DNA LIGASE"/>
    <property type="match status" value="1"/>
</dbReference>
<organism evidence="8">
    <name type="scientific">viral metagenome</name>
    <dbReference type="NCBI Taxonomy" id="1070528"/>
    <lineage>
        <taxon>unclassified sequences</taxon>
        <taxon>metagenomes</taxon>
        <taxon>organismal metagenomes</taxon>
    </lineage>
</organism>
<dbReference type="Gene3D" id="3.30.470.30">
    <property type="entry name" value="DNA ligase/mRNA capping enzyme"/>
    <property type="match status" value="1"/>
</dbReference>
<accession>A0A6H1ZIU7</accession>
<dbReference type="Gene3D" id="2.40.50.140">
    <property type="entry name" value="Nucleic acid-binding proteins"/>
    <property type="match status" value="1"/>
</dbReference>
<dbReference type="SUPFAM" id="SSF56091">
    <property type="entry name" value="DNA ligase/mRNA capping enzyme, catalytic domain"/>
    <property type="match status" value="1"/>
</dbReference>
<dbReference type="Pfam" id="PF14743">
    <property type="entry name" value="DNA_ligase_OB_2"/>
    <property type="match status" value="1"/>
</dbReference>
<feature type="domain" description="DNA ligase OB-like" evidence="7">
    <location>
        <begin position="207"/>
        <end position="274"/>
    </location>
</feature>
<dbReference type="InterPro" id="IPR029319">
    <property type="entry name" value="DNA_ligase_OB"/>
</dbReference>
<dbReference type="GO" id="GO:0003910">
    <property type="term" value="F:DNA ligase (ATP) activity"/>
    <property type="evidence" value="ECO:0007669"/>
    <property type="project" value="InterPro"/>
</dbReference>
<dbReference type="EMBL" id="MT144034">
    <property type="protein sequence ID" value="QJA47195.1"/>
    <property type="molecule type" value="Genomic_DNA"/>
</dbReference>
<evidence type="ECO:0000256" key="5">
    <source>
        <dbReference type="ARBA" id="ARBA00023204"/>
    </source>
</evidence>
<evidence type="ECO:0000259" key="6">
    <source>
        <dbReference type="Pfam" id="PF01068"/>
    </source>
</evidence>
<name>A0A6H1ZIU7_9ZZZZ</name>
<evidence type="ECO:0000313" key="8">
    <source>
        <dbReference type="EMBL" id="QJA47195.1"/>
    </source>
</evidence>
<keyword evidence="4" id="KW-0227">DNA damage</keyword>
<evidence type="ECO:0000259" key="7">
    <source>
        <dbReference type="Pfam" id="PF14743"/>
    </source>
</evidence>
<dbReference type="Pfam" id="PF01068">
    <property type="entry name" value="DNA_ligase_A_M"/>
    <property type="match status" value="1"/>
</dbReference>
<dbReference type="GO" id="GO:0005524">
    <property type="term" value="F:ATP binding"/>
    <property type="evidence" value="ECO:0007669"/>
    <property type="project" value="InterPro"/>
</dbReference>
<keyword evidence="3" id="KW-0235">DNA replication</keyword>
<evidence type="ECO:0000256" key="4">
    <source>
        <dbReference type="ARBA" id="ARBA00022763"/>
    </source>
</evidence>
<dbReference type="EMBL" id="MT141566">
    <property type="protein sequence ID" value="QJA67150.1"/>
    <property type="molecule type" value="Genomic_DNA"/>
</dbReference>
<dbReference type="InterPro" id="IPR050326">
    <property type="entry name" value="NAD_dep_DNA_ligaseB"/>
</dbReference>
<feature type="domain" description="ATP-dependent DNA ligase family profile" evidence="6">
    <location>
        <begin position="7"/>
        <end position="187"/>
    </location>
</feature>
<protein>
    <submittedName>
        <fullName evidence="8">Putative DNA ligase domain protein</fullName>
    </submittedName>
</protein>
<dbReference type="Gene3D" id="3.30.1490.70">
    <property type="match status" value="1"/>
</dbReference>
<evidence type="ECO:0000256" key="2">
    <source>
        <dbReference type="ARBA" id="ARBA00022598"/>
    </source>
</evidence>
<dbReference type="SUPFAM" id="SSF50249">
    <property type="entry name" value="Nucleic acid-binding proteins"/>
    <property type="match status" value="1"/>
</dbReference>
<dbReference type="GO" id="GO:0006310">
    <property type="term" value="P:DNA recombination"/>
    <property type="evidence" value="ECO:0007669"/>
    <property type="project" value="InterPro"/>
</dbReference>
<sequence length="286" mass="32713">MSRKGIMLCYPFEEKRLLKWKPPFLVQPKLDGVRCRAVPDMSSLVYTGEYKLLSSEENEIISVPHINRALKELGAWPRELDGELYVHGMSFEDIFSITSREVNLHPNYSEVQYHLFDTVSSKAQIDRLLPLYNTHPIITVPIHAANNLEGVLKIYDNILEEGYEGIVVRHIDAPYMRKRSVYMMKFKPKKDDYYTIIGFKEEVSIHGEPKGRLGAITCTGSNGEIFTVGSGLTDELREKLWDGRLLLQGKLLHVAYQHLTPGRGVPRFPVFIEVIDVEPKEVGLKL</sequence>
<comment type="cofactor">
    <cofactor evidence="1">
        <name>a divalent metal cation</name>
        <dbReference type="ChEBI" id="CHEBI:60240"/>
    </cofactor>
</comment>
<evidence type="ECO:0000313" key="9">
    <source>
        <dbReference type="EMBL" id="QJA67150.1"/>
    </source>
</evidence>
<dbReference type="CDD" id="cd08041">
    <property type="entry name" value="OBF_kDNA_ligase_like"/>
    <property type="match status" value="1"/>
</dbReference>
<dbReference type="InterPro" id="IPR012340">
    <property type="entry name" value="NA-bd_OB-fold"/>
</dbReference>
<keyword evidence="5" id="KW-0234">DNA repair</keyword>
<evidence type="ECO:0000256" key="1">
    <source>
        <dbReference type="ARBA" id="ARBA00001968"/>
    </source>
</evidence>
<evidence type="ECO:0000256" key="3">
    <source>
        <dbReference type="ARBA" id="ARBA00022705"/>
    </source>
</evidence>
<reference evidence="8" key="1">
    <citation type="submission" date="2020-03" db="EMBL/GenBank/DDBJ databases">
        <title>The deep terrestrial virosphere.</title>
        <authorList>
            <person name="Holmfeldt K."/>
            <person name="Nilsson E."/>
            <person name="Simone D."/>
            <person name="Lopez-Fernandez M."/>
            <person name="Wu X."/>
            <person name="de Brujin I."/>
            <person name="Lundin D."/>
            <person name="Andersson A."/>
            <person name="Bertilsson S."/>
            <person name="Dopson M."/>
        </authorList>
    </citation>
    <scope>NUCLEOTIDE SEQUENCE</scope>
    <source>
        <strain evidence="9">MM415B00296</strain>
        <strain evidence="8">TM448A00615</strain>
    </source>
</reference>
<dbReference type="AlphaFoldDB" id="A0A6H1ZIU7"/>
<dbReference type="GO" id="GO:0006281">
    <property type="term" value="P:DNA repair"/>
    <property type="evidence" value="ECO:0007669"/>
    <property type="project" value="UniProtKB-KW"/>
</dbReference>
<keyword evidence="2 8" id="KW-0436">Ligase</keyword>
<gene>
    <name evidence="9" type="ORF">MM415B00296_0056</name>
    <name evidence="8" type="ORF">TM448A00615_0034</name>
</gene>
<dbReference type="GO" id="GO:0006260">
    <property type="term" value="P:DNA replication"/>
    <property type="evidence" value="ECO:0007669"/>
    <property type="project" value="UniProtKB-KW"/>
</dbReference>
<proteinExistence type="predicted"/>